<dbReference type="InterPro" id="IPR012934">
    <property type="entry name" value="Znf_AD"/>
</dbReference>
<evidence type="ECO:0000259" key="11">
    <source>
        <dbReference type="PROSITE" id="PS50157"/>
    </source>
</evidence>
<feature type="domain" description="C2H2-type" evidence="11">
    <location>
        <begin position="286"/>
        <end position="313"/>
    </location>
</feature>
<dbReference type="PROSITE" id="PS51915">
    <property type="entry name" value="ZAD"/>
    <property type="match status" value="1"/>
</dbReference>
<feature type="compositionally biased region" description="Polar residues" evidence="10">
    <location>
        <begin position="496"/>
        <end position="511"/>
    </location>
</feature>
<dbReference type="GO" id="GO:0008270">
    <property type="term" value="F:zinc ion binding"/>
    <property type="evidence" value="ECO:0007669"/>
    <property type="project" value="UniProtKB-UniRule"/>
</dbReference>
<accession>A0A182YCF2</accession>
<evidence type="ECO:0000256" key="2">
    <source>
        <dbReference type="ARBA" id="ARBA00022723"/>
    </source>
</evidence>
<dbReference type="PROSITE" id="PS50157">
    <property type="entry name" value="ZINC_FINGER_C2H2_2"/>
    <property type="match status" value="9"/>
</dbReference>
<keyword evidence="5 9" id="KW-0862">Zinc</keyword>
<dbReference type="Gene3D" id="3.30.160.60">
    <property type="entry name" value="Classic Zinc Finger"/>
    <property type="match status" value="8"/>
</dbReference>
<evidence type="ECO:0000259" key="12">
    <source>
        <dbReference type="PROSITE" id="PS51915"/>
    </source>
</evidence>
<keyword evidence="2 9" id="KW-0479">Metal-binding</keyword>
<dbReference type="Pfam" id="PF07776">
    <property type="entry name" value="zf-AD"/>
    <property type="match status" value="1"/>
</dbReference>
<dbReference type="SUPFAM" id="SSF57667">
    <property type="entry name" value="beta-beta-alpha zinc fingers"/>
    <property type="match status" value="5"/>
</dbReference>
<feature type="binding site" evidence="9">
    <location>
        <position position="103"/>
    </location>
    <ligand>
        <name>Zn(2+)</name>
        <dbReference type="ChEBI" id="CHEBI:29105"/>
    </ligand>
</feature>
<feature type="domain" description="C2H2-type" evidence="11">
    <location>
        <begin position="455"/>
        <end position="482"/>
    </location>
</feature>
<feature type="region of interest" description="Disordered" evidence="10">
    <location>
        <begin position="191"/>
        <end position="216"/>
    </location>
</feature>
<reference evidence="14" key="1">
    <citation type="journal article" date="2014" name="Genome Biol.">
        <title>Genome analysis of a major urban malaria vector mosquito, Anopheles stephensi.</title>
        <authorList>
            <person name="Jiang X."/>
            <person name="Peery A."/>
            <person name="Hall A.B."/>
            <person name="Sharma A."/>
            <person name="Chen X.G."/>
            <person name="Waterhouse R.M."/>
            <person name="Komissarov A."/>
            <person name="Riehle M.M."/>
            <person name="Shouche Y."/>
            <person name="Sharakhova M.V."/>
            <person name="Lawson D."/>
            <person name="Pakpour N."/>
            <person name="Arensburger P."/>
            <person name="Davidson V.L."/>
            <person name="Eiglmeier K."/>
            <person name="Emrich S."/>
            <person name="George P."/>
            <person name="Kennedy R.C."/>
            <person name="Mane S.P."/>
            <person name="Maslen G."/>
            <person name="Oringanje C."/>
            <person name="Qi Y."/>
            <person name="Settlage R."/>
            <person name="Tojo M."/>
            <person name="Tubio J.M."/>
            <person name="Unger M.F."/>
            <person name="Wang B."/>
            <person name="Vernick K.D."/>
            <person name="Ribeiro J.M."/>
            <person name="James A.A."/>
            <person name="Michel K."/>
            <person name="Riehle M.A."/>
            <person name="Luckhart S."/>
            <person name="Sharakhov I.V."/>
            <person name="Tu Z."/>
        </authorList>
    </citation>
    <scope>NUCLEOTIDE SEQUENCE [LARGE SCALE GENOMIC DNA]</scope>
    <source>
        <strain evidence="14">Indian</strain>
    </source>
</reference>
<dbReference type="InterPro" id="IPR013087">
    <property type="entry name" value="Znf_C2H2_type"/>
</dbReference>
<feature type="domain" description="C2H2-type" evidence="11">
    <location>
        <begin position="398"/>
        <end position="426"/>
    </location>
</feature>
<feature type="domain" description="C2H2-type" evidence="11">
    <location>
        <begin position="314"/>
        <end position="341"/>
    </location>
</feature>
<dbReference type="SUPFAM" id="SSF57716">
    <property type="entry name" value="Glucocorticoid receptor-like (DNA-binding domain)"/>
    <property type="match status" value="1"/>
</dbReference>
<dbReference type="AlphaFoldDB" id="A0A182YCF2"/>
<dbReference type="VEuPathDB" id="VectorBase:ASTEI06138"/>
<feature type="compositionally biased region" description="Acidic residues" evidence="10">
    <location>
        <begin position="522"/>
        <end position="579"/>
    </location>
</feature>
<dbReference type="VEuPathDB" id="VectorBase:ASTEI20_032567"/>
<evidence type="ECO:0000256" key="6">
    <source>
        <dbReference type="ARBA" id="ARBA00023125"/>
    </source>
</evidence>
<keyword evidence="7" id="KW-0539">Nucleus</keyword>
<dbReference type="Proteomes" id="UP000076408">
    <property type="component" value="Unassembled WGS sequence"/>
</dbReference>
<evidence type="ECO:0000256" key="10">
    <source>
        <dbReference type="SAM" id="MobiDB-lite"/>
    </source>
</evidence>
<feature type="region of interest" description="Disordered" evidence="10">
    <location>
        <begin position="494"/>
        <end position="586"/>
    </location>
</feature>
<dbReference type="STRING" id="30069.A0A182YCF2"/>
<dbReference type="PROSITE" id="PS00028">
    <property type="entry name" value="ZINC_FINGER_C2H2_1"/>
    <property type="match status" value="8"/>
</dbReference>
<comment type="subcellular location">
    <subcellularLocation>
        <location evidence="1">Nucleus</location>
    </subcellularLocation>
</comment>
<dbReference type="Pfam" id="PF00096">
    <property type="entry name" value="zf-C2H2"/>
    <property type="match status" value="4"/>
</dbReference>
<evidence type="ECO:0000256" key="7">
    <source>
        <dbReference type="ARBA" id="ARBA00023242"/>
    </source>
</evidence>
<dbReference type="GO" id="GO:0006355">
    <property type="term" value="P:regulation of DNA-templated transcription"/>
    <property type="evidence" value="ECO:0007669"/>
    <property type="project" value="UniProtKB-ARBA"/>
</dbReference>
<keyword evidence="14" id="KW-1185">Reference proteome</keyword>
<dbReference type="Pfam" id="PF13465">
    <property type="entry name" value="zf-H2C2_2"/>
    <property type="match status" value="1"/>
</dbReference>
<evidence type="ECO:0000256" key="4">
    <source>
        <dbReference type="ARBA" id="ARBA00022771"/>
    </source>
</evidence>
<dbReference type="PANTHER" id="PTHR24390:SF159">
    <property type="entry name" value="GROWTH FACTOR INDEPENDENT 1 TRANSCRIPTIONAL REPRESSOR"/>
    <property type="match status" value="1"/>
</dbReference>
<proteinExistence type="predicted"/>
<dbReference type="SMART" id="SM00868">
    <property type="entry name" value="zf-AD"/>
    <property type="match status" value="1"/>
</dbReference>
<reference evidence="13" key="2">
    <citation type="submission" date="2020-05" db="UniProtKB">
        <authorList>
            <consortium name="EnsemblMetazoa"/>
        </authorList>
    </citation>
    <scope>IDENTIFICATION</scope>
    <source>
        <strain evidence="13">Indian</strain>
    </source>
</reference>
<dbReference type="InterPro" id="IPR036236">
    <property type="entry name" value="Znf_C2H2_sf"/>
</dbReference>
<evidence type="ECO:0000256" key="1">
    <source>
        <dbReference type="ARBA" id="ARBA00004123"/>
    </source>
</evidence>
<feature type="domain" description="ZAD" evidence="12">
    <location>
        <begin position="98"/>
        <end position="168"/>
    </location>
</feature>
<keyword evidence="3" id="KW-0677">Repeat</keyword>
<evidence type="ECO:0000313" key="14">
    <source>
        <dbReference type="Proteomes" id="UP000076408"/>
    </source>
</evidence>
<evidence type="ECO:0000256" key="9">
    <source>
        <dbReference type="PROSITE-ProRule" id="PRU01263"/>
    </source>
</evidence>
<organism evidence="13 14">
    <name type="scientific">Anopheles stephensi</name>
    <name type="common">Indo-Pakistan malaria mosquito</name>
    <dbReference type="NCBI Taxonomy" id="30069"/>
    <lineage>
        <taxon>Eukaryota</taxon>
        <taxon>Metazoa</taxon>
        <taxon>Ecdysozoa</taxon>
        <taxon>Arthropoda</taxon>
        <taxon>Hexapoda</taxon>
        <taxon>Insecta</taxon>
        <taxon>Pterygota</taxon>
        <taxon>Neoptera</taxon>
        <taxon>Endopterygota</taxon>
        <taxon>Diptera</taxon>
        <taxon>Nematocera</taxon>
        <taxon>Culicoidea</taxon>
        <taxon>Culicidae</taxon>
        <taxon>Anophelinae</taxon>
        <taxon>Anopheles</taxon>
    </lineage>
</organism>
<dbReference type="SMART" id="SM00355">
    <property type="entry name" value="ZnF_C2H2"/>
    <property type="match status" value="9"/>
</dbReference>
<keyword evidence="4 8" id="KW-0863">Zinc-finger</keyword>
<feature type="domain" description="C2H2-type" evidence="11">
    <location>
        <begin position="252"/>
        <end position="279"/>
    </location>
</feature>
<feature type="binding site" evidence="9">
    <location>
        <position position="144"/>
    </location>
    <ligand>
        <name>Zn(2+)</name>
        <dbReference type="ChEBI" id="CHEBI:29105"/>
    </ligand>
</feature>
<dbReference type="Gene3D" id="3.40.1800.20">
    <property type="match status" value="1"/>
</dbReference>
<name>A0A182YCF2_ANOST</name>
<protein>
    <submittedName>
        <fullName evidence="13">Uncharacterized protein</fullName>
    </submittedName>
</protein>
<feature type="binding site" evidence="9">
    <location>
        <position position="141"/>
    </location>
    <ligand>
        <name>Zn(2+)</name>
        <dbReference type="ChEBI" id="CHEBI:29105"/>
    </ligand>
</feature>
<feature type="domain" description="C2H2-type" evidence="11">
    <location>
        <begin position="370"/>
        <end position="397"/>
    </location>
</feature>
<feature type="compositionally biased region" description="Polar residues" evidence="10">
    <location>
        <begin position="194"/>
        <end position="216"/>
    </location>
</feature>
<feature type="region of interest" description="Disordered" evidence="10">
    <location>
        <begin position="1"/>
        <end position="40"/>
    </location>
</feature>
<feature type="binding site" evidence="9">
    <location>
        <position position="100"/>
    </location>
    <ligand>
        <name>Zn(2+)</name>
        <dbReference type="ChEBI" id="CHEBI:29105"/>
    </ligand>
</feature>
<feature type="domain" description="C2H2-type" evidence="11">
    <location>
        <begin position="224"/>
        <end position="251"/>
    </location>
</feature>
<evidence type="ECO:0000256" key="5">
    <source>
        <dbReference type="ARBA" id="ARBA00022833"/>
    </source>
</evidence>
<evidence type="ECO:0000313" key="13">
    <source>
        <dbReference type="EnsemblMetazoa" id="ASTEI06138-PA"/>
    </source>
</evidence>
<sequence length="636" mass="72834">MHSYSNLTFGRNVKPSANKRLSANKSNRNRENNRTAVPRSKLDFPPFRLGSCIVNTKLSNVDKQLPSSSISPTIGSAHGERLISAMASSEMEDLMFGEICRCCMASKPRMKPLFETNLFAMLNAITGLNVHQNDGLPSQLCVPCVLQIRRSHFFKLQCETTDLTLRSYAVETKHAPDDYNHGEKEVRNIKTEADSSSQNNNESETANAAPKSTTLVRQPQPKKFICQECSKEFVTDKKLKRHIRTHYVDKPHVCHECGVSFLEKCNLSKHMLKHTGELRNSTDKPHLCCECGKSFKYSTSLSRHKRFHAQRNLFDCPICSKSYVEQSSLDVHIRTHTNERPFMCSICNKGFSQKANLERHERTHTGEKPYRCDLCGKCFTQKSYLCIHKRIHAKEKPFACPNCTMCFVSRNSLVKHQQKPCSTNLHRCNTCQKTFRYKSRLRLHRRTHHLKNSAYPCPVCDRGYHQAKRLEAHIRTEHPDVPVASDGEFLIEEGEASTTADGTSKKSSWSRQRTKRSAASIDSDEAYAEQEEEEEEEDEEEGGEEVEVEEEEEEEEDEEIEMEENVSMLEDYEEADEEETHANEEYLVDVLSNVGSMVEQDGYEDFGTEYDIVKEEPLLEISIMNPDDVQNSDVEQ</sequence>
<dbReference type="OMA" id="MASKPRM"/>
<evidence type="ECO:0000256" key="3">
    <source>
        <dbReference type="ARBA" id="ARBA00022737"/>
    </source>
</evidence>
<keyword evidence="6" id="KW-0238">DNA-binding</keyword>
<feature type="domain" description="C2H2-type" evidence="11">
    <location>
        <begin position="426"/>
        <end position="453"/>
    </location>
</feature>
<feature type="domain" description="C2H2-type" evidence="11">
    <location>
        <begin position="342"/>
        <end position="369"/>
    </location>
</feature>
<dbReference type="PANTHER" id="PTHR24390">
    <property type="entry name" value="ZINC FINGER PROTEIN"/>
    <property type="match status" value="1"/>
</dbReference>
<dbReference type="GO" id="GO:0005634">
    <property type="term" value="C:nucleus"/>
    <property type="evidence" value="ECO:0007669"/>
    <property type="project" value="UniProtKB-SubCell"/>
</dbReference>
<dbReference type="EnsemblMetazoa" id="ASTEI06138-RA">
    <property type="protein sequence ID" value="ASTEI06138-PA"/>
    <property type="gene ID" value="ASTEI06138"/>
</dbReference>
<evidence type="ECO:0000256" key="8">
    <source>
        <dbReference type="PROSITE-ProRule" id="PRU00042"/>
    </source>
</evidence>
<dbReference type="VEuPathDB" id="VectorBase:ASTE004998"/>